<organism evidence="4 5">
    <name type="scientific">Anaerosolibacter carboniphilus</name>
    <dbReference type="NCBI Taxonomy" id="1417629"/>
    <lineage>
        <taxon>Bacteria</taxon>
        <taxon>Bacillati</taxon>
        <taxon>Bacillota</taxon>
        <taxon>Clostridia</taxon>
        <taxon>Peptostreptococcales</taxon>
        <taxon>Thermotaleaceae</taxon>
        <taxon>Anaerosolibacter</taxon>
    </lineage>
</organism>
<keyword evidence="5" id="KW-1185">Reference proteome</keyword>
<feature type="domain" description="SHOCT" evidence="3">
    <location>
        <begin position="47"/>
        <end position="72"/>
    </location>
</feature>
<dbReference type="Pfam" id="PF09851">
    <property type="entry name" value="SHOCT"/>
    <property type="match status" value="1"/>
</dbReference>
<dbReference type="AlphaFoldDB" id="A0A841L100"/>
<evidence type="ECO:0000313" key="5">
    <source>
        <dbReference type="Proteomes" id="UP000579281"/>
    </source>
</evidence>
<sequence>MFLFPLISFIVVIWLVVFIMNTLTTNSHNDRSNNSNTNRTSTQSNRPMEILKERYAKGEISEEEYLKVKRNLE</sequence>
<reference evidence="4 5" key="1">
    <citation type="submission" date="2020-08" db="EMBL/GenBank/DDBJ databases">
        <title>Genomic Encyclopedia of Type Strains, Phase IV (KMG-IV): sequencing the most valuable type-strain genomes for metagenomic binning, comparative biology and taxonomic classification.</title>
        <authorList>
            <person name="Goeker M."/>
        </authorList>
    </citation>
    <scope>NUCLEOTIDE SEQUENCE [LARGE SCALE GENOMIC DNA]</scope>
    <source>
        <strain evidence="4 5">DSM 103526</strain>
    </source>
</reference>
<evidence type="ECO:0000259" key="3">
    <source>
        <dbReference type="Pfam" id="PF09851"/>
    </source>
</evidence>
<keyword evidence="2" id="KW-1133">Transmembrane helix</keyword>
<protein>
    <submittedName>
        <fullName evidence="4">Putative membrane protein</fullName>
    </submittedName>
</protein>
<comment type="caution">
    <text evidence="4">The sequence shown here is derived from an EMBL/GenBank/DDBJ whole genome shotgun (WGS) entry which is preliminary data.</text>
</comment>
<accession>A0A841L100</accession>
<evidence type="ECO:0000256" key="2">
    <source>
        <dbReference type="SAM" id="Phobius"/>
    </source>
</evidence>
<feature type="transmembrane region" description="Helical" evidence="2">
    <location>
        <begin position="6"/>
        <end position="24"/>
    </location>
</feature>
<dbReference type="InterPro" id="IPR018649">
    <property type="entry name" value="SHOCT"/>
</dbReference>
<feature type="compositionally biased region" description="Low complexity" evidence="1">
    <location>
        <begin position="25"/>
        <end position="46"/>
    </location>
</feature>
<feature type="region of interest" description="Disordered" evidence="1">
    <location>
        <begin position="25"/>
        <end position="48"/>
    </location>
</feature>
<evidence type="ECO:0000313" key="4">
    <source>
        <dbReference type="EMBL" id="MBB6216045.1"/>
    </source>
</evidence>
<gene>
    <name evidence="4" type="ORF">HNQ80_002144</name>
</gene>
<dbReference type="Proteomes" id="UP000579281">
    <property type="component" value="Unassembled WGS sequence"/>
</dbReference>
<name>A0A841L100_9FIRM</name>
<keyword evidence="2" id="KW-0472">Membrane</keyword>
<proteinExistence type="predicted"/>
<dbReference type="EMBL" id="JACHEN010000012">
    <property type="protein sequence ID" value="MBB6216045.1"/>
    <property type="molecule type" value="Genomic_DNA"/>
</dbReference>
<evidence type="ECO:0000256" key="1">
    <source>
        <dbReference type="SAM" id="MobiDB-lite"/>
    </source>
</evidence>
<keyword evidence="2" id="KW-0812">Transmembrane</keyword>